<dbReference type="AlphaFoldDB" id="A0A0A7ANL4"/>
<evidence type="ECO:0000313" key="2">
    <source>
        <dbReference type="EMBL" id="AHJ10982.1"/>
    </source>
</evidence>
<sequence>MPGLNLAICREGSTLLQYFINFIFEVKIWRETIRNLSAENFLLRILRDFTQEFLTKFTISTSILETFSTSVHKTLHIKEVNNTTPNTSGQLGPYLAGLIESDGALITPKNYSGTPSIYISLQEKDRPFAEYLKNHLCYGSIQLEVSSPNAIRFVIRNKEGIIDILNLINGFFRTPKISKLHAMIDWVNTKPGYLFKPIAKLPLDSYQLNTNSWLAGFAEGDASFQIRITEGKYRIVTTTFELSQGRDDPVLFQAYKPIMEIIASFLLANLGVTLVSQFNRTGKQPLWRARNSSQAGSQIVVNYFTTFPLLTSKYLDFVGWKKAYMLIVSKAHLKKNGEEGFNLIKSIKANNNKNRTVFTWHHLKDMYTR</sequence>
<geneLocation type="mitochondrion" evidence="2"/>
<protein>
    <submittedName>
        <fullName evidence="2">LAGLIDADG homing endonuclease</fullName>
    </submittedName>
</protein>
<keyword evidence="2" id="KW-0255">Endonuclease</keyword>
<dbReference type="SUPFAM" id="SSF55608">
    <property type="entry name" value="Homing endonucleases"/>
    <property type="match status" value="2"/>
</dbReference>
<dbReference type="EMBL" id="KF591216">
    <property type="protein sequence ID" value="AHJ10982.1"/>
    <property type="molecule type" value="Genomic_DNA"/>
</dbReference>
<keyword evidence="2" id="KW-0496">Mitochondrion</keyword>
<evidence type="ECO:0000259" key="1">
    <source>
        <dbReference type="Pfam" id="PF00961"/>
    </source>
</evidence>
<dbReference type="Pfam" id="PF00961">
    <property type="entry name" value="LAGLIDADG_1"/>
    <property type="match status" value="1"/>
</dbReference>
<dbReference type="GO" id="GO:0004519">
    <property type="term" value="F:endonuclease activity"/>
    <property type="evidence" value="ECO:0007669"/>
    <property type="project" value="UniProtKB-KW"/>
</dbReference>
<feature type="domain" description="Homing endonuclease LAGLIDADG" evidence="1">
    <location>
        <begin position="214"/>
        <end position="324"/>
    </location>
</feature>
<dbReference type="PANTHER" id="PTHR36181:SF3">
    <property type="entry name" value="INTRON-ENCODED DNA ENDONUCLEASE AI5 BETA"/>
    <property type="match status" value="1"/>
</dbReference>
<dbReference type="InterPro" id="IPR004860">
    <property type="entry name" value="LAGLIDADG_dom"/>
</dbReference>
<organism evidence="2">
    <name type="scientific">Rhizophagus sp. DAOM 213198</name>
    <dbReference type="NCBI Taxonomy" id="1417302"/>
    <lineage>
        <taxon>Eukaryota</taxon>
        <taxon>Fungi</taxon>
        <taxon>Fungi incertae sedis</taxon>
        <taxon>Mucoromycota</taxon>
        <taxon>Glomeromycotina</taxon>
        <taxon>Glomeromycetes</taxon>
        <taxon>Glomerales</taxon>
        <taxon>Glomeraceae</taxon>
        <taxon>Rhizophagus</taxon>
    </lineage>
</organism>
<reference evidence="2" key="1">
    <citation type="journal article" date="2014" name="Genome Biol. Evol.">
        <title>The mitochondrial genome of the glomeromycete Rhizophagus sp. DAOM 213198 reveals an unusual organization consisting of two circular chromosomes.</title>
        <authorList>
            <person name="Nadimi M."/>
            <person name="Stefani F.O."/>
            <person name="Hijri M."/>
        </authorList>
    </citation>
    <scope>NUCLEOTIDE SEQUENCE</scope>
    <source>
        <strain evidence="2">DAOM213198</strain>
    </source>
</reference>
<dbReference type="GO" id="GO:0005739">
    <property type="term" value="C:mitochondrion"/>
    <property type="evidence" value="ECO:0007669"/>
    <property type="project" value="UniProtKB-ARBA"/>
</dbReference>
<keyword evidence="2" id="KW-0378">Hydrolase</keyword>
<dbReference type="InterPro" id="IPR051289">
    <property type="entry name" value="LAGLIDADG_Endonuclease"/>
</dbReference>
<keyword evidence="2" id="KW-0540">Nuclease</keyword>
<dbReference type="PANTHER" id="PTHR36181">
    <property type="entry name" value="INTRON-ENCODED ENDONUCLEASE AI3-RELATED"/>
    <property type="match status" value="1"/>
</dbReference>
<accession>A0A0A7ANL4</accession>
<proteinExistence type="predicted"/>
<gene>
    <name evidence="2" type="primary">orf369</name>
</gene>
<dbReference type="Gene3D" id="3.10.28.10">
    <property type="entry name" value="Homing endonucleases"/>
    <property type="match status" value="2"/>
</dbReference>
<dbReference type="InterPro" id="IPR027434">
    <property type="entry name" value="Homing_endonucl"/>
</dbReference>
<name>A0A0A7ANL4_9GLOM</name>